<feature type="compositionally biased region" description="Low complexity" evidence="1">
    <location>
        <begin position="35"/>
        <end position="88"/>
    </location>
</feature>
<name>A0ABP8ET68_9MICO</name>
<evidence type="ECO:0000313" key="3">
    <source>
        <dbReference type="EMBL" id="GAA4287154.1"/>
    </source>
</evidence>
<feature type="region of interest" description="Disordered" evidence="1">
    <location>
        <begin position="119"/>
        <end position="143"/>
    </location>
</feature>
<evidence type="ECO:0000256" key="2">
    <source>
        <dbReference type="SAM" id="Phobius"/>
    </source>
</evidence>
<evidence type="ECO:0000256" key="1">
    <source>
        <dbReference type="SAM" id="MobiDB-lite"/>
    </source>
</evidence>
<organism evidence="3 4">
    <name type="scientific">Georgenia daeguensis</name>
    <dbReference type="NCBI Taxonomy" id="908355"/>
    <lineage>
        <taxon>Bacteria</taxon>
        <taxon>Bacillati</taxon>
        <taxon>Actinomycetota</taxon>
        <taxon>Actinomycetes</taxon>
        <taxon>Micrococcales</taxon>
        <taxon>Bogoriellaceae</taxon>
        <taxon>Georgenia</taxon>
    </lineage>
</organism>
<evidence type="ECO:0008006" key="5">
    <source>
        <dbReference type="Google" id="ProtNLM"/>
    </source>
</evidence>
<feature type="compositionally biased region" description="Basic and acidic residues" evidence="1">
    <location>
        <begin position="1"/>
        <end position="13"/>
    </location>
</feature>
<dbReference type="EMBL" id="BAABBA010000006">
    <property type="protein sequence ID" value="GAA4287154.1"/>
    <property type="molecule type" value="Genomic_DNA"/>
</dbReference>
<gene>
    <name evidence="3" type="ORF">GCM10022262_15130</name>
</gene>
<reference evidence="4" key="1">
    <citation type="journal article" date="2019" name="Int. J. Syst. Evol. Microbiol.">
        <title>The Global Catalogue of Microorganisms (GCM) 10K type strain sequencing project: providing services to taxonomists for standard genome sequencing and annotation.</title>
        <authorList>
            <consortium name="The Broad Institute Genomics Platform"/>
            <consortium name="The Broad Institute Genome Sequencing Center for Infectious Disease"/>
            <person name="Wu L."/>
            <person name="Ma J."/>
        </authorList>
    </citation>
    <scope>NUCLEOTIDE SEQUENCE [LARGE SCALE GENOMIC DNA]</scope>
    <source>
        <strain evidence="4">JCM 17459</strain>
    </source>
</reference>
<keyword evidence="2" id="KW-0472">Membrane</keyword>
<keyword evidence="2" id="KW-0812">Transmembrane</keyword>
<dbReference type="Proteomes" id="UP001499841">
    <property type="component" value="Unassembled WGS sequence"/>
</dbReference>
<feature type="transmembrane region" description="Helical" evidence="2">
    <location>
        <begin position="293"/>
        <end position="319"/>
    </location>
</feature>
<sequence length="328" mass="33902">MRAYRTGDSRHPDSGANPYADLLAQGPPSTRPKTDGAAPGGAPADAASGGAPADAASGGAPADAASGGAPADAAWGGAPADGTPGRTTAAAAADVDVVTGRRGSAARSGVTVTVVQPGGLSARRPRRRPVPRAALARDRRRPPRPRRNFRRFYKLAAWLVLGLGIGGAFLVGVAVDRLGAWDHEVHLQEETELTFPAVQERWIWLPEERMGDIVCTATDGTGADLPMRPALGYDHDDYASAFRFPTGDGDVTLRCEGAPSPATSGWAPSGIETVRVAEPVDRAADLPFLQATLVLTMGGSALGVLVLVGTLVTQVVTAVRDAVGRRQR</sequence>
<keyword evidence="4" id="KW-1185">Reference proteome</keyword>
<evidence type="ECO:0000313" key="4">
    <source>
        <dbReference type="Proteomes" id="UP001499841"/>
    </source>
</evidence>
<protein>
    <recommendedName>
        <fullName evidence="5">DUF3592 domain-containing protein</fullName>
    </recommendedName>
</protein>
<feature type="transmembrane region" description="Helical" evidence="2">
    <location>
        <begin position="155"/>
        <end position="175"/>
    </location>
</feature>
<feature type="region of interest" description="Disordered" evidence="1">
    <location>
        <begin position="1"/>
        <end position="88"/>
    </location>
</feature>
<comment type="caution">
    <text evidence="3">The sequence shown here is derived from an EMBL/GenBank/DDBJ whole genome shotgun (WGS) entry which is preliminary data.</text>
</comment>
<keyword evidence="2" id="KW-1133">Transmembrane helix</keyword>
<proteinExistence type="predicted"/>
<accession>A0ABP8ET68</accession>